<comment type="subcellular location">
    <subcellularLocation>
        <location evidence="1 6">Cell membrane</location>
        <topology evidence="1 6">Multi-pass membrane protein</topology>
    </subcellularLocation>
</comment>
<dbReference type="PANTHER" id="PTHR12677:SF59">
    <property type="entry name" value="GOLGI APPARATUS MEMBRANE PROTEIN TVP38-RELATED"/>
    <property type="match status" value="1"/>
</dbReference>
<keyword evidence="5 6" id="KW-0472">Membrane</keyword>
<dbReference type="InterPro" id="IPR015414">
    <property type="entry name" value="TMEM64"/>
</dbReference>
<feature type="transmembrane region" description="Helical" evidence="6">
    <location>
        <begin position="189"/>
        <end position="207"/>
    </location>
</feature>
<dbReference type="Pfam" id="PF09335">
    <property type="entry name" value="VTT_dom"/>
    <property type="match status" value="1"/>
</dbReference>
<name>A0A857JK34_9ALTE</name>
<evidence type="ECO:0000313" key="8">
    <source>
        <dbReference type="EMBL" id="QHJ11337.1"/>
    </source>
</evidence>
<evidence type="ECO:0000256" key="4">
    <source>
        <dbReference type="ARBA" id="ARBA00022989"/>
    </source>
</evidence>
<evidence type="ECO:0000313" key="9">
    <source>
        <dbReference type="Proteomes" id="UP000464524"/>
    </source>
</evidence>
<dbReference type="Proteomes" id="UP000464524">
    <property type="component" value="Chromosome"/>
</dbReference>
<organism evidence="8 9">
    <name type="scientific">Paraglaciecola mesophila</name>
    <dbReference type="NCBI Taxonomy" id="197222"/>
    <lineage>
        <taxon>Bacteria</taxon>
        <taxon>Pseudomonadati</taxon>
        <taxon>Pseudomonadota</taxon>
        <taxon>Gammaproteobacteria</taxon>
        <taxon>Alteromonadales</taxon>
        <taxon>Alteromonadaceae</taxon>
        <taxon>Paraglaciecola</taxon>
    </lineage>
</organism>
<dbReference type="PANTHER" id="PTHR12677">
    <property type="entry name" value="GOLGI APPARATUS MEMBRANE PROTEIN TVP38-RELATED"/>
    <property type="match status" value="1"/>
</dbReference>
<proteinExistence type="inferred from homology"/>
<evidence type="ECO:0000256" key="5">
    <source>
        <dbReference type="ARBA" id="ARBA00023136"/>
    </source>
</evidence>
<evidence type="ECO:0000256" key="6">
    <source>
        <dbReference type="RuleBase" id="RU366058"/>
    </source>
</evidence>
<dbReference type="InterPro" id="IPR032816">
    <property type="entry name" value="VTT_dom"/>
</dbReference>
<feature type="transmembrane region" description="Helical" evidence="6">
    <location>
        <begin position="123"/>
        <end position="144"/>
    </location>
</feature>
<evidence type="ECO:0000256" key="2">
    <source>
        <dbReference type="ARBA" id="ARBA00022475"/>
    </source>
</evidence>
<dbReference type="GO" id="GO:0005886">
    <property type="term" value="C:plasma membrane"/>
    <property type="evidence" value="ECO:0007669"/>
    <property type="project" value="UniProtKB-SubCell"/>
</dbReference>
<keyword evidence="4 6" id="KW-1133">Transmembrane helix</keyword>
<gene>
    <name evidence="8" type="ORF">FX988_01566</name>
</gene>
<keyword evidence="3 6" id="KW-0812">Transmembrane</keyword>
<keyword evidence="9" id="KW-1185">Reference proteome</keyword>
<feature type="domain" description="VTT" evidence="7">
    <location>
        <begin position="63"/>
        <end position="179"/>
    </location>
</feature>
<evidence type="ECO:0000256" key="3">
    <source>
        <dbReference type="ARBA" id="ARBA00022692"/>
    </source>
</evidence>
<sequence>MISNLLRLFLLAIVLLCVSHIATQFPGIDTFNQQWIDAHTRHNGITGIINFIGVSVLLLSIGLPRQLVAFMGGYAFGVAQGLIYSTLAATVSCLVVMCIARYFAKPLIQRYFSGKMTKINRFLAQDAFIKSIFVRLLPVGNNLLTNLLVGVTNVKVMPFIAGSTIGYVPQMLIFAVMGKGLLINDSANLVISVVLLGLTSVLGGYILQKYRYQFSSKPNDPTEMNVKMGA</sequence>
<dbReference type="AlphaFoldDB" id="A0A857JK34"/>
<evidence type="ECO:0000256" key="1">
    <source>
        <dbReference type="ARBA" id="ARBA00004651"/>
    </source>
</evidence>
<protein>
    <recommendedName>
        <fullName evidence="6">TVP38/TMEM64 family membrane protein</fullName>
    </recommendedName>
</protein>
<keyword evidence="2 6" id="KW-1003">Cell membrane</keyword>
<comment type="similarity">
    <text evidence="6">Belongs to the TVP38/TMEM64 family.</text>
</comment>
<dbReference type="EMBL" id="CP047656">
    <property type="protein sequence ID" value="QHJ11337.1"/>
    <property type="molecule type" value="Genomic_DNA"/>
</dbReference>
<reference evidence="8 9" key="1">
    <citation type="submission" date="2019-12" db="EMBL/GenBank/DDBJ databases">
        <title>Genome sequencing and assembly of endphytes of Porphyra tenera.</title>
        <authorList>
            <person name="Park J.M."/>
            <person name="Shin R."/>
            <person name="Jo S.H."/>
        </authorList>
    </citation>
    <scope>NUCLEOTIDE SEQUENCE [LARGE SCALE GENOMIC DNA]</scope>
    <source>
        <strain evidence="8 9">GPM4</strain>
    </source>
</reference>
<feature type="transmembrane region" description="Helical" evidence="6">
    <location>
        <begin position="156"/>
        <end position="177"/>
    </location>
</feature>
<dbReference type="KEGG" id="pmes:FX988_01566"/>
<dbReference type="OrthoDB" id="7348996at2"/>
<accession>A0A857JK34</accession>
<feature type="transmembrane region" description="Helical" evidence="6">
    <location>
        <begin position="82"/>
        <end position="103"/>
    </location>
</feature>
<evidence type="ECO:0000259" key="7">
    <source>
        <dbReference type="Pfam" id="PF09335"/>
    </source>
</evidence>
<feature type="transmembrane region" description="Helical" evidence="6">
    <location>
        <begin position="48"/>
        <end position="70"/>
    </location>
</feature>